<dbReference type="PANTHER" id="PTHR31697">
    <property type="entry name" value="INTEGRATOR COMPLEX SUBUNIT 5"/>
    <property type="match status" value="1"/>
</dbReference>
<sequence>MICMFTGQSQQPSWPSGGPLAIIGNKVHIELNYSIPPRNCYSCYLSANFSPHLCLRSGMVGKLSPHEVVQLLRDCVWNYLRDHVPSPALFGRDDLGVVWRDPSQAWPGPQYIETFRLILQTNIEQLGALYSQLFFAPT</sequence>
<dbReference type="EMBL" id="OE840318">
    <property type="protein sequence ID" value="CAD7590082.1"/>
    <property type="molecule type" value="Genomic_DNA"/>
</dbReference>
<dbReference type="GO" id="GO:0034472">
    <property type="term" value="P:snRNA 3'-end processing"/>
    <property type="evidence" value="ECO:0007669"/>
    <property type="project" value="TreeGrafter"/>
</dbReference>
<dbReference type="AlphaFoldDB" id="A0A7R9JX18"/>
<dbReference type="PANTHER" id="PTHR31697:SF2">
    <property type="entry name" value="INTEGRATOR COMPLEX SUBUNIT 5"/>
    <property type="match status" value="1"/>
</dbReference>
<organism evidence="2">
    <name type="scientific">Timema genevievae</name>
    <name type="common">Walking stick</name>
    <dbReference type="NCBI Taxonomy" id="629358"/>
    <lineage>
        <taxon>Eukaryota</taxon>
        <taxon>Metazoa</taxon>
        <taxon>Ecdysozoa</taxon>
        <taxon>Arthropoda</taxon>
        <taxon>Hexapoda</taxon>
        <taxon>Insecta</taxon>
        <taxon>Pterygota</taxon>
        <taxon>Neoptera</taxon>
        <taxon>Polyneoptera</taxon>
        <taxon>Phasmatodea</taxon>
        <taxon>Timematodea</taxon>
        <taxon>Timematoidea</taxon>
        <taxon>Timematidae</taxon>
        <taxon>Timema</taxon>
    </lineage>
</organism>
<evidence type="ECO:0000313" key="2">
    <source>
        <dbReference type="EMBL" id="CAD7590082.1"/>
    </source>
</evidence>
<feature type="domain" description="Integrator complex subunit 5 C-terminal" evidence="1">
    <location>
        <begin position="57"/>
        <end position="126"/>
    </location>
</feature>
<dbReference type="InterPro" id="IPR040316">
    <property type="entry name" value="INTS5"/>
</dbReference>
<proteinExistence type="predicted"/>
<reference evidence="2" key="1">
    <citation type="submission" date="2020-11" db="EMBL/GenBank/DDBJ databases">
        <authorList>
            <person name="Tran Van P."/>
        </authorList>
    </citation>
    <scope>NUCLEOTIDE SEQUENCE</scope>
</reference>
<name>A0A7R9JX18_TIMGE</name>
<protein>
    <recommendedName>
        <fullName evidence="1">Integrator complex subunit 5 C-terminal domain-containing protein</fullName>
    </recommendedName>
</protein>
<dbReference type="InterPro" id="IPR029444">
    <property type="entry name" value="INTS5_C"/>
</dbReference>
<evidence type="ECO:0000259" key="1">
    <source>
        <dbReference type="Pfam" id="PF14838"/>
    </source>
</evidence>
<dbReference type="Pfam" id="PF14838">
    <property type="entry name" value="INTS5_C"/>
    <property type="match status" value="1"/>
</dbReference>
<accession>A0A7R9JX18</accession>
<gene>
    <name evidence="2" type="ORF">TGEB3V08_LOCUS3952</name>
</gene>
<dbReference type="GO" id="GO:0032039">
    <property type="term" value="C:integrator complex"/>
    <property type="evidence" value="ECO:0007669"/>
    <property type="project" value="InterPro"/>
</dbReference>